<evidence type="ECO:0000313" key="1">
    <source>
        <dbReference type="EMBL" id="PFG41128.1"/>
    </source>
</evidence>
<accession>A0A2A9EQF2</accession>
<keyword evidence="2" id="KW-1185">Reference proteome</keyword>
<dbReference type="PROSITE" id="PS51257">
    <property type="entry name" value="PROKAR_LIPOPROTEIN"/>
    <property type="match status" value="1"/>
</dbReference>
<dbReference type="AlphaFoldDB" id="A0A2A9EQF2"/>
<organism evidence="1 2">
    <name type="scientific">Georgenia soli</name>
    <dbReference type="NCBI Taxonomy" id="638953"/>
    <lineage>
        <taxon>Bacteria</taxon>
        <taxon>Bacillati</taxon>
        <taxon>Actinomycetota</taxon>
        <taxon>Actinomycetes</taxon>
        <taxon>Micrococcales</taxon>
        <taxon>Bogoriellaceae</taxon>
        <taxon>Georgenia</taxon>
    </lineage>
</organism>
<reference evidence="1 2" key="1">
    <citation type="submission" date="2017-10" db="EMBL/GenBank/DDBJ databases">
        <title>Sequencing the genomes of 1000 actinobacteria strains.</title>
        <authorList>
            <person name="Klenk H.-P."/>
        </authorList>
    </citation>
    <scope>NUCLEOTIDE SEQUENCE [LARGE SCALE GENOMIC DNA]</scope>
    <source>
        <strain evidence="1 2">DSM 21838</strain>
    </source>
</reference>
<dbReference type="RefSeq" id="WP_098484937.1">
    <property type="nucleotide sequence ID" value="NZ_PDJI01000004.1"/>
</dbReference>
<dbReference type="Pfam" id="PF21172">
    <property type="entry name" value="CueP"/>
    <property type="match status" value="1"/>
</dbReference>
<sequence length="200" mass="21099">MVRRLTVAVAGAALLLAGCSTEPAPQAAGNGAATASEAPASGVDASLAAYDLDGRPAKDVIDELDRLPVAERPADLMASVRVDQLVVSTGQEEAALELPEDQFYLSVAPFVDQTHECFYHSLTTCKGELGGKDVEVTIVDDAGEVLVDEQTTTYDNGFVGFWLPRDIDGTLTVSYDGKVGEVDFSTREDSPTCVTTLQLA</sequence>
<comment type="caution">
    <text evidence="1">The sequence shown here is derived from an EMBL/GenBank/DDBJ whole genome shotgun (WGS) entry which is preliminary data.</text>
</comment>
<proteinExistence type="predicted"/>
<gene>
    <name evidence="1" type="ORF">ATJ97_3676</name>
</gene>
<dbReference type="Proteomes" id="UP000222106">
    <property type="component" value="Unassembled WGS sequence"/>
</dbReference>
<protein>
    <recommendedName>
        <fullName evidence="3">CueP family metal-binding protein</fullName>
    </recommendedName>
</protein>
<dbReference type="EMBL" id="PDJI01000004">
    <property type="protein sequence ID" value="PFG41128.1"/>
    <property type="molecule type" value="Genomic_DNA"/>
</dbReference>
<dbReference type="OrthoDB" id="73040at2"/>
<dbReference type="InterPro" id="IPR047808">
    <property type="entry name" value="CueP-like"/>
</dbReference>
<evidence type="ECO:0008006" key="3">
    <source>
        <dbReference type="Google" id="ProtNLM"/>
    </source>
</evidence>
<evidence type="ECO:0000313" key="2">
    <source>
        <dbReference type="Proteomes" id="UP000222106"/>
    </source>
</evidence>
<name>A0A2A9EQF2_9MICO</name>
<dbReference type="NCBIfam" id="NF038094">
    <property type="entry name" value="CueP_fam"/>
    <property type="match status" value="1"/>
</dbReference>
<dbReference type="Gene3D" id="2.60.40.3700">
    <property type="match status" value="1"/>
</dbReference>